<protein>
    <recommendedName>
        <fullName evidence="5">DUF1690 domain-containing protein</fullName>
    </recommendedName>
</protein>
<evidence type="ECO:0000256" key="2">
    <source>
        <dbReference type="SAM" id="MobiDB-lite"/>
    </source>
</evidence>
<dbReference type="InterPro" id="IPR012471">
    <property type="entry name" value="DUF1690"/>
</dbReference>
<proteinExistence type="predicted"/>
<evidence type="ECO:0000256" key="1">
    <source>
        <dbReference type="SAM" id="Coils"/>
    </source>
</evidence>
<evidence type="ECO:0008006" key="5">
    <source>
        <dbReference type="Google" id="ProtNLM"/>
    </source>
</evidence>
<dbReference type="OrthoDB" id="5544375at2759"/>
<dbReference type="STRING" id="181874.A0A409Y7E6"/>
<dbReference type="AlphaFoldDB" id="A0A409Y7E6"/>
<feature type="coiled-coil region" evidence="1">
    <location>
        <begin position="54"/>
        <end position="81"/>
    </location>
</feature>
<name>A0A409Y7E6_9AGAR</name>
<dbReference type="InParanoid" id="A0A409Y7E6"/>
<evidence type="ECO:0000313" key="4">
    <source>
        <dbReference type="Proteomes" id="UP000284842"/>
    </source>
</evidence>
<accession>A0A409Y7E6</accession>
<sequence>MGAGQSRSSPSDEKIFHNETPISFSPDVVNTLADRLDSSEPTQERQSVLDAHIRSRIKDELEVLKRNEEEIRQEIQVALEKENLDKEKQLAASDDGNSASSVTLLQDLEDIRTKIEKHESKKQLSEHPEIDTTAKALAECYQRNKTTPLICWSEVNKFKAAVAQLERQHLQTIP</sequence>
<dbReference type="EMBL" id="NHTK01001375">
    <property type="protein sequence ID" value="PPQ98833.1"/>
    <property type="molecule type" value="Genomic_DNA"/>
</dbReference>
<organism evidence="3 4">
    <name type="scientific">Panaeolus cyanescens</name>
    <dbReference type="NCBI Taxonomy" id="181874"/>
    <lineage>
        <taxon>Eukaryota</taxon>
        <taxon>Fungi</taxon>
        <taxon>Dikarya</taxon>
        <taxon>Basidiomycota</taxon>
        <taxon>Agaricomycotina</taxon>
        <taxon>Agaricomycetes</taxon>
        <taxon>Agaricomycetidae</taxon>
        <taxon>Agaricales</taxon>
        <taxon>Agaricineae</taxon>
        <taxon>Galeropsidaceae</taxon>
        <taxon>Panaeolus</taxon>
    </lineage>
</organism>
<keyword evidence="1" id="KW-0175">Coiled coil</keyword>
<gene>
    <name evidence="3" type="ORF">CVT24_003387</name>
</gene>
<evidence type="ECO:0000313" key="3">
    <source>
        <dbReference type="EMBL" id="PPQ98833.1"/>
    </source>
</evidence>
<comment type="caution">
    <text evidence="3">The sequence shown here is derived from an EMBL/GenBank/DDBJ whole genome shotgun (WGS) entry which is preliminary data.</text>
</comment>
<feature type="region of interest" description="Disordered" evidence="2">
    <location>
        <begin position="1"/>
        <end position="27"/>
    </location>
</feature>
<reference evidence="3 4" key="1">
    <citation type="journal article" date="2018" name="Evol. Lett.">
        <title>Horizontal gene cluster transfer increased hallucinogenic mushroom diversity.</title>
        <authorList>
            <person name="Reynolds H.T."/>
            <person name="Vijayakumar V."/>
            <person name="Gluck-Thaler E."/>
            <person name="Korotkin H.B."/>
            <person name="Matheny P.B."/>
            <person name="Slot J.C."/>
        </authorList>
    </citation>
    <scope>NUCLEOTIDE SEQUENCE [LARGE SCALE GENOMIC DNA]</scope>
    <source>
        <strain evidence="3 4">2629</strain>
    </source>
</reference>
<dbReference type="Proteomes" id="UP000284842">
    <property type="component" value="Unassembled WGS sequence"/>
</dbReference>
<dbReference type="Pfam" id="PF07956">
    <property type="entry name" value="DUF1690"/>
    <property type="match status" value="1"/>
</dbReference>
<keyword evidence="4" id="KW-1185">Reference proteome</keyword>